<organism evidence="1 2">
    <name type="scientific">Plasmodium yoelii yoelii</name>
    <dbReference type="NCBI Taxonomy" id="73239"/>
    <lineage>
        <taxon>Eukaryota</taxon>
        <taxon>Sar</taxon>
        <taxon>Alveolata</taxon>
        <taxon>Apicomplexa</taxon>
        <taxon>Aconoidasida</taxon>
        <taxon>Haemosporida</taxon>
        <taxon>Plasmodiidae</taxon>
        <taxon>Plasmodium</taxon>
        <taxon>Plasmodium (Vinckeia)</taxon>
    </lineage>
</organism>
<reference evidence="1 2" key="1">
    <citation type="journal article" date="2002" name="Nature">
        <title>Genome sequence and comparative analysis of the model rodent malaria parasite Plasmodium yoelii yoelii.</title>
        <authorList>
            <person name="Carlton J.M."/>
            <person name="Angiuoli S.V."/>
            <person name="Suh B.B."/>
            <person name="Kooij T.W."/>
            <person name="Pertea M."/>
            <person name="Silva J.C."/>
            <person name="Ermolaeva M.D."/>
            <person name="Allen J.E."/>
            <person name="Selengut J.D."/>
            <person name="Koo H.L."/>
            <person name="Peterson J.D."/>
            <person name="Pop M."/>
            <person name="Kosack D.S."/>
            <person name="Shumway M.F."/>
            <person name="Bidwell S.L."/>
            <person name="Shallom S.J."/>
            <person name="van Aken S.E."/>
            <person name="Riedmuller S.B."/>
            <person name="Feldblyum T.V."/>
            <person name="Cho J.K."/>
            <person name="Quackenbush J."/>
            <person name="Sedegah M."/>
            <person name="Shoaibi A."/>
            <person name="Cummings L.M."/>
            <person name="Florens L."/>
            <person name="Yates J.R."/>
            <person name="Raine J.D."/>
            <person name="Sinden R.E."/>
            <person name="Harris M.A."/>
            <person name="Cunningham D.A."/>
            <person name="Preiser P.R."/>
            <person name="Bergman L.W."/>
            <person name="Vaidya A.B."/>
            <person name="van Lin L.H."/>
            <person name="Janse C.J."/>
            <person name="Waters A.P."/>
            <person name="Smith H.O."/>
            <person name="White O.R."/>
            <person name="Salzberg S.L."/>
            <person name="Venter J.C."/>
            <person name="Fraser C.M."/>
            <person name="Hoffman S.L."/>
            <person name="Gardner M.J."/>
            <person name="Carucci D.J."/>
        </authorList>
    </citation>
    <scope>NUCLEOTIDE SEQUENCE [LARGE SCALE GENOMIC DNA]</scope>
    <source>
        <strain evidence="1 2">17XNL</strain>
    </source>
</reference>
<dbReference type="InParanoid" id="Q7RHS3"/>
<comment type="caution">
    <text evidence="1">The sequence shown here is derived from an EMBL/GenBank/DDBJ whole genome shotgun (WGS) entry which is preliminary data.</text>
</comment>
<dbReference type="PaxDb" id="73239-Q7RHS3"/>
<gene>
    <name evidence="1" type="ORF">PY03910</name>
</gene>
<protein>
    <submittedName>
        <fullName evidence="1">Uncharacterized protein</fullName>
    </submittedName>
</protein>
<dbReference type="EMBL" id="AABL01001164">
    <property type="protein sequence ID" value="EAA15697.1"/>
    <property type="molecule type" value="Genomic_DNA"/>
</dbReference>
<keyword evidence="2" id="KW-1185">Reference proteome</keyword>
<accession>Q7RHS3</accession>
<proteinExistence type="predicted"/>
<evidence type="ECO:0000313" key="2">
    <source>
        <dbReference type="Proteomes" id="UP000008553"/>
    </source>
</evidence>
<sequence length="16" mass="1730">MLQIRNEGGLNILGSD</sequence>
<dbReference type="Proteomes" id="UP000008553">
    <property type="component" value="Unassembled WGS sequence"/>
</dbReference>
<dbReference type="AlphaFoldDB" id="Q7RHS3"/>
<evidence type="ECO:0000313" key="1">
    <source>
        <dbReference type="EMBL" id="EAA15697.1"/>
    </source>
</evidence>
<name>Q7RHS3_PLAYO</name>